<name>A0A9X3TZ39_9PROT</name>
<comment type="subcellular location">
    <subcellularLocation>
        <location evidence="6">Cytoplasm</location>
    </subcellularLocation>
</comment>
<keyword evidence="4 6" id="KW-0378">Hydrolase</keyword>
<keyword evidence="9" id="KW-1185">Reference proteome</keyword>
<reference evidence="8" key="2">
    <citation type="journal article" date="2023" name="Syst. Appl. Microbiol.">
        <title>Govania unica gen. nov., sp. nov., a rare biosphere bacterium that represents a novel family in the class Alphaproteobacteria.</title>
        <authorList>
            <person name="Vandamme P."/>
            <person name="Peeters C."/>
            <person name="Hettiarachchi A."/>
            <person name="Cnockaert M."/>
            <person name="Carlier A."/>
        </authorList>
    </citation>
    <scope>NUCLEOTIDE SEQUENCE</scope>
    <source>
        <strain evidence="8">LMG 31809</strain>
    </source>
</reference>
<evidence type="ECO:0000256" key="1">
    <source>
        <dbReference type="ARBA" id="ARBA00022490"/>
    </source>
</evidence>
<dbReference type="GO" id="GO:0033890">
    <property type="term" value="F:ribonuclease D activity"/>
    <property type="evidence" value="ECO:0007669"/>
    <property type="project" value="UniProtKB-UniRule"/>
</dbReference>
<dbReference type="PANTHER" id="PTHR47649:SF1">
    <property type="entry name" value="RIBONUCLEASE D"/>
    <property type="match status" value="1"/>
</dbReference>
<comment type="caution">
    <text evidence="8">The sequence shown here is derived from an EMBL/GenBank/DDBJ whole genome shotgun (WGS) entry which is preliminary data.</text>
</comment>
<feature type="domain" description="HRDC" evidence="7">
    <location>
        <begin position="208"/>
        <end position="289"/>
    </location>
</feature>
<evidence type="ECO:0000313" key="8">
    <source>
        <dbReference type="EMBL" id="MDA5194380.1"/>
    </source>
</evidence>
<dbReference type="InterPro" id="IPR002562">
    <property type="entry name" value="3'-5'_exonuclease_dom"/>
</dbReference>
<evidence type="ECO:0000259" key="7">
    <source>
        <dbReference type="PROSITE" id="PS50967"/>
    </source>
</evidence>
<dbReference type="Proteomes" id="UP001141619">
    <property type="component" value="Unassembled WGS sequence"/>
</dbReference>
<dbReference type="Gene3D" id="3.30.420.10">
    <property type="entry name" value="Ribonuclease H-like superfamily/Ribonuclease H"/>
    <property type="match status" value="1"/>
</dbReference>
<reference evidence="8" key="1">
    <citation type="submission" date="2022-08" db="EMBL/GenBank/DDBJ databases">
        <authorList>
            <person name="Vandamme P."/>
            <person name="Hettiarachchi A."/>
            <person name="Peeters C."/>
            <person name="Cnockaert M."/>
            <person name="Carlier A."/>
        </authorList>
    </citation>
    <scope>NUCLEOTIDE SEQUENCE</scope>
    <source>
        <strain evidence="8">LMG 31809</strain>
    </source>
</reference>
<dbReference type="SMART" id="SM00341">
    <property type="entry name" value="HRDC"/>
    <property type="match status" value="1"/>
</dbReference>
<evidence type="ECO:0000256" key="3">
    <source>
        <dbReference type="ARBA" id="ARBA00022722"/>
    </source>
</evidence>
<dbReference type="GO" id="GO:0008408">
    <property type="term" value="F:3'-5' exonuclease activity"/>
    <property type="evidence" value="ECO:0007669"/>
    <property type="project" value="InterPro"/>
</dbReference>
<dbReference type="Pfam" id="PF00570">
    <property type="entry name" value="HRDC"/>
    <property type="match status" value="1"/>
</dbReference>
<accession>A0A9X3TZ39</accession>
<comment type="function">
    <text evidence="6">Exonuclease involved in the 3' processing of various precursor tRNAs. Initiates hydrolysis at the 3'-terminus of an RNA molecule and releases 5'-mononucleotides.</text>
</comment>
<keyword evidence="2 6" id="KW-0819">tRNA processing</keyword>
<dbReference type="GO" id="GO:0003676">
    <property type="term" value="F:nucleic acid binding"/>
    <property type="evidence" value="ECO:0007669"/>
    <property type="project" value="InterPro"/>
</dbReference>
<dbReference type="PROSITE" id="PS50967">
    <property type="entry name" value="HRDC"/>
    <property type="match status" value="1"/>
</dbReference>
<evidence type="ECO:0000313" key="9">
    <source>
        <dbReference type="Proteomes" id="UP001141619"/>
    </source>
</evidence>
<organism evidence="8 9">
    <name type="scientific">Govanella unica</name>
    <dbReference type="NCBI Taxonomy" id="2975056"/>
    <lineage>
        <taxon>Bacteria</taxon>
        <taxon>Pseudomonadati</taxon>
        <taxon>Pseudomonadota</taxon>
        <taxon>Alphaproteobacteria</taxon>
        <taxon>Emcibacterales</taxon>
        <taxon>Govanellaceae</taxon>
        <taxon>Govanella</taxon>
    </lineage>
</organism>
<dbReference type="PANTHER" id="PTHR47649">
    <property type="entry name" value="RIBONUCLEASE D"/>
    <property type="match status" value="1"/>
</dbReference>
<dbReference type="InterPro" id="IPR036397">
    <property type="entry name" value="RNaseH_sf"/>
</dbReference>
<evidence type="ECO:0000256" key="6">
    <source>
        <dbReference type="HAMAP-Rule" id="MF_01899"/>
    </source>
</evidence>
<dbReference type="HAMAP" id="MF_01899">
    <property type="entry name" value="RNase_D"/>
    <property type="match status" value="1"/>
</dbReference>
<evidence type="ECO:0000256" key="5">
    <source>
        <dbReference type="ARBA" id="ARBA00022839"/>
    </source>
</evidence>
<dbReference type="InterPro" id="IPR051086">
    <property type="entry name" value="RNase_D-like"/>
</dbReference>
<dbReference type="SUPFAM" id="SSF53098">
    <property type="entry name" value="Ribonuclease H-like"/>
    <property type="match status" value="1"/>
</dbReference>
<dbReference type="RefSeq" id="WP_274944083.1">
    <property type="nucleotide sequence ID" value="NZ_JANWOI010000003.1"/>
</dbReference>
<protein>
    <recommendedName>
        <fullName evidence="6">Ribonuclease D</fullName>
        <shortName evidence="6">RNase D</shortName>
        <ecNumber evidence="6">3.1.13.5</ecNumber>
    </recommendedName>
</protein>
<sequence>MTMITTTDDLTAACARLGQSSVLTVDTEFLRDSTFWPQLCLIQVAGDDFYCAIDTLAPKLDLAPFYELMRDEKILKVFHSARQDVEIFVHEMGGVPYPLFDTQVAAMVCGYGESVGYETLVNKLTGAKLDKAVRFTDWSKRPLSRRQIDYALGDVIHLRDVFAKLFAKLEQNGRGSWIDEEMAVLTDTATYRLHPEDAWRRLKPRSRNRRFLALVQALAEWRETEAQRKNVPRNRIVRDDIIMELAAHPPHTEDELGAIRGFSKRSAESKEGQSLLAAVARAEALPDSDLPEAEHEDRSVGNSPLSDLIKVLLKLRCQENGVAPKLVASSGDLELIAQGGHPEIAALHGWRYELFGRDAEAIREGRLGLAVRGGRLVILDIQDDGTAVTRA</sequence>
<evidence type="ECO:0000256" key="2">
    <source>
        <dbReference type="ARBA" id="ARBA00022694"/>
    </source>
</evidence>
<dbReference type="GO" id="GO:0042780">
    <property type="term" value="P:tRNA 3'-end processing"/>
    <property type="evidence" value="ECO:0007669"/>
    <property type="project" value="UniProtKB-UniRule"/>
</dbReference>
<dbReference type="AlphaFoldDB" id="A0A9X3TZ39"/>
<dbReference type="SMART" id="SM00474">
    <property type="entry name" value="35EXOc"/>
    <property type="match status" value="1"/>
</dbReference>
<dbReference type="InterPro" id="IPR010997">
    <property type="entry name" value="HRDC-like_sf"/>
</dbReference>
<keyword evidence="5 6" id="KW-0269">Exonuclease</keyword>
<dbReference type="NCBIfam" id="TIGR01388">
    <property type="entry name" value="rnd"/>
    <property type="match status" value="1"/>
</dbReference>
<dbReference type="GO" id="GO:0005737">
    <property type="term" value="C:cytoplasm"/>
    <property type="evidence" value="ECO:0007669"/>
    <property type="project" value="UniProtKB-SubCell"/>
</dbReference>
<gene>
    <name evidence="6 8" type="primary">rnd</name>
    <name evidence="8" type="ORF">NYP16_10500</name>
</gene>
<evidence type="ECO:0000256" key="4">
    <source>
        <dbReference type="ARBA" id="ARBA00022801"/>
    </source>
</evidence>
<dbReference type="EC" id="3.1.13.5" evidence="6"/>
<dbReference type="GO" id="GO:0000166">
    <property type="term" value="F:nucleotide binding"/>
    <property type="evidence" value="ECO:0007669"/>
    <property type="project" value="InterPro"/>
</dbReference>
<proteinExistence type="inferred from homology"/>
<dbReference type="CDD" id="cd06142">
    <property type="entry name" value="RNaseD_exo"/>
    <property type="match status" value="1"/>
</dbReference>
<dbReference type="InterPro" id="IPR002121">
    <property type="entry name" value="HRDC_dom"/>
</dbReference>
<comment type="catalytic activity">
    <reaction evidence="6">
        <text>Exonucleolytic cleavage that removes extra residues from the 3'-terminus of tRNA to produce 5'-mononucleotides.</text>
        <dbReference type="EC" id="3.1.13.5"/>
    </reaction>
</comment>
<dbReference type="SUPFAM" id="SSF47819">
    <property type="entry name" value="HRDC-like"/>
    <property type="match status" value="2"/>
</dbReference>
<dbReference type="InterPro" id="IPR044876">
    <property type="entry name" value="HRDC_dom_sf"/>
</dbReference>
<dbReference type="InterPro" id="IPR006292">
    <property type="entry name" value="RNase_D"/>
</dbReference>
<dbReference type="EMBL" id="JANWOI010000003">
    <property type="protein sequence ID" value="MDA5194380.1"/>
    <property type="molecule type" value="Genomic_DNA"/>
</dbReference>
<comment type="similarity">
    <text evidence="6">Belongs to the RNase D family.</text>
</comment>
<dbReference type="InterPro" id="IPR012337">
    <property type="entry name" value="RNaseH-like_sf"/>
</dbReference>
<keyword evidence="3 6" id="KW-0540">Nuclease</keyword>
<dbReference type="Pfam" id="PF01612">
    <property type="entry name" value="DNA_pol_A_exo1"/>
    <property type="match status" value="1"/>
</dbReference>
<comment type="cofactor">
    <cofactor evidence="6">
        <name>a divalent metal cation</name>
        <dbReference type="ChEBI" id="CHEBI:60240"/>
    </cofactor>
</comment>
<dbReference type="Gene3D" id="1.10.150.80">
    <property type="entry name" value="HRDC domain"/>
    <property type="match status" value="1"/>
</dbReference>
<keyword evidence="1 6" id="KW-0963">Cytoplasm</keyword>